<keyword evidence="3" id="KW-0472">Membrane</keyword>
<protein>
    <recommendedName>
        <fullName evidence="4">C-type lectin domain-containing protein</fullName>
    </recommendedName>
</protein>
<evidence type="ECO:0000256" key="2">
    <source>
        <dbReference type="ARBA" id="ARBA00023157"/>
    </source>
</evidence>
<dbReference type="InterPro" id="IPR051379">
    <property type="entry name" value="C-type_Lectin_Receptor_IMM"/>
</dbReference>
<accession>A0ABD0W011</accession>
<dbReference type="SMART" id="SM00034">
    <property type="entry name" value="CLECT"/>
    <property type="match status" value="1"/>
</dbReference>
<dbReference type="SUPFAM" id="SSF56436">
    <property type="entry name" value="C-type lectin-like"/>
    <property type="match status" value="1"/>
</dbReference>
<dbReference type="Pfam" id="PF00059">
    <property type="entry name" value="Lectin_C"/>
    <property type="match status" value="1"/>
</dbReference>
<dbReference type="Proteomes" id="UP001557470">
    <property type="component" value="Unassembled WGS sequence"/>
</dbReference>
<feature type="transmembrane region" description="Helical" evidence="3">
    <location>
        <begin position="44"/>
        <end position="68"/>
    </location>
</feature>
<keyword evidence="6" id="KW-1185">Reference proteome</keyword>
<evidence type="ECO:0000256" key="1">
    <source>
        <dbReference type="ARBA" id="ARBA00022734"/>
    </source>
</evidence>
<dbReference type="PANTHER" id="PTHR46746:SF9">
    <property type="entry name" value="CD209 ANTIGEN-LIKE PROTEIN C-LIKE"/>
    <property type="match status" value="1"/>
</dbReference>
<keyword evidence="3" id="KW-0812">Transmembrane</keyword>
<dbReference type="AlphaFoldDB" id="A0ABD0W011"/>
<keyword evidence="1" id="KW-0430">Lectin</keyword>
<evidence type="ECO:0000256" key="3">
    <source>
        <dbReference type="SAM" id="Phobius"/>
    </source>
</evidence>
<dbReference type="PROSITE" id="PS50041">
    <property type="entry name" value="C_TYPE_LECTIN_2"/>
    <property type="match status" value="1"/>
</dbReference>
<keyword evidence="3" id="KW-1133">Transmembrane helix</keyword>
<dbReference type="GO" id="GO:0030246">
    <property type="term" value="F:carbohydrate binding"/>
    <property type="evidence" value="ECO:0007669"/>
    <property type="project" value="UniProtKB-KW"/>
</dbReference>
<organism evidence="5 6">
    <name type="scientific">Umbra pygmaea</name>
    <name type="common">Eastern mudminnow</name>
    <dbReference type="NCBI Taxonomy" id="75934"/>
    <lineage>
        <taxon>Eukaryota</taxon>
        <taxon>Metazoa</taxon>
        <taxon>Chordata</taxon>
        <taxon>Craniata</taxon>
        <taxon>Vertebrata</taxon>
        <taxon>Euteleostomi</taxon>
        <taxon>Actinopterygii</taxon>
        <taxon>Neopterygii</taxon>
        <taxon>Teleostei</taxon>
        <taxon>Protacanthopterygii</taxon>
        <taxon>Esociformes</taxon>
        <taxon>Umbridae</taxon>
        <taxon>Umbra</taxon>
    </lineage>
</organism>
<name>A0ABD0W011_UMBPY</name>
<gene>
    <name evidence="5" type="ORF">UPYG_G00334060</name>
</gene>
<evidence type="ECO:0000259" key="4">
    <source>
        <dbReference type="PROSITE" id="PS50041"/>
    </source>
</evidence>
<dbReference type="EMBL" id="JAGEUA010000011">
    <property type="protein sequence ID" value="KAL0961973.1"/>
    <property type="molecule type" value="Genomic_DNA"/>
</dbReference>
<proteinExistence type="predicted"/>
<comment type="caution">
    <text evidence="5">The sequence shown here is derived from an EMBL/GenBank/DDBJ whole genome shotgun (WGS) entry which is preliminary data.</text>
</comment>
<reference evidence="5 6" key="1">
    <citation type="submission" date="2024-06" db="EMBL/GenBank/DDBJ databases">
        <authorList>
            <person name="Pan Q."/>
            <person name="Wen M."/>
            <person name="Jouanno E."/>
            <person name="Zahm M."/>
            <person name="Klopp C."/>
            <person name="Cabau C."/>
            <person name="Louis A."/>
            <person name="Berthelot C."/>
            <person name="Parey E."/>
            <person name="Roest Crollius H."/>
            <person name="Montfort J."/>
            <person name="Robinson-Rechavi M."/>
            <person name="Bouchez O."/>
            <person name="Lampietro C."/>
            <person name="Lopez Roques C."/>
            <person name="Donnadieu C."/>
            <person name="Postlethwait J."/>
            <person name="Bobe J."/>
            <person name="Verreycken H."/>
            <person name="Guiguen Y."/>
        </authorList>
    </citation>
    <scope>NUCLEOTIDE SEQUENCE [LARGE SCALE GENOMIC DNA]</scope>
    <source>
        <strain evidence="5">Up_M1</strain>
        <tissue evidence="5">Testis</tissue>
    </source>
</reference>
<sequence length="218" mass="24649">MEENLYANDDYILTTRKTGSRDQPIKEVGPCSPHPVAAASHSRVIQVLLAALCLILLCALGILISLYVSKSKQLESLLKTQNKSLLVTASTNMTAISHPTQRTLTSNNLTCGRCKVCAEGWVFHGGKCYFFSNEKMIWNKSRDQCVSKGGHLVIINSDEEQIFLFSRTKQQIYWIGMTDLETEGEWLWVDNTPLNQTGVIYWYQRHDGTKSEPDNWTT</sequence>
<dbReference type="Gene3D" id="3.10.100.10">
    <property type="entry name" value="Mannose-Binding Protein A, subunit A"/>
    <property type="match status" value="1"/>
</dbReference>
<keyword evidence="2" id="KW-1015">Disulfide bond</keyword>
<evidence type="ECO:0000313" key="6">
    <source>
        <dbReference type="Proteomes" id="UP001557470"/>
    </source>
</evidence>
<dbReference type="PANTHER" id="PTHR46746">
    <property type="entry name" value="KILLER CELL LECTIN-LIKE RECEPTOR SUBFAMILY F MEMBER 2"/>
    <property type="match status" value="1"/>
</dbReference>
<evidence type="ECO:0000313" key="5">
    <source>
        <dbReference type="EMBL" id="KAL0961973.1"/>
    </source>
</evidence>
<dbReference type="InterPro" id="IPR001304">
    <property type="entry name" value="C-type_lectin-like"/>
</dbReference>
<dbReference type="CDD" id="cd03590">
    <property type="entry name" value="CLECT_DC-SIGN_like"/>
    <property type="match status" value="1"/>
</dbReference>
<dbReference type="InterPro" id="IPR033989">
    <property type="entry name" value="CD209-like_CTLD"/>
</dbReference>
<dbReference type="InterPro" id="IPR016186">
    <property type="entry name" value="C-type_lectin-like/link_sf"/>
</dbReference>
<feature type="domain" description="C-type lectin" evidence="4">
    <location>
        <begin position="124"/>
        <end position="218"/>
    </location>
</feature>
<dbReference type="InterPro" id="IPR016187">
    <property type="entry name" value="CTDL_fold"/>
</dbReference>